<dbReference type="RefSeq" id="WP_153719855.1">
    <property type="nucleotide sequence ID" value="NZ_WJPP01000004.1"/>
</dbReference>
<dbReference type="EMBL" id="WJPP01000004">
    <property type="protein sequence ID" value="MRH78833.1"/>
    <property type="molecule type" value="Genomic_DNA"/>
</dbReference>
<evidence type="ECO:0000313" key="14">
    <source>
        <dbReference type="Proteomes" id="UP000433788"/>
    </source>
</evidence>
<organism evidence="13 14">
    <name type="scientific">Spiribacter salilacus</name>
    <dbReference type="NCBI Taxonomy" id="2664894"/>
    <lineage>
        <taxon>Bacteria</taxon>
        <taxon>Pseudomonadati</taxon>
        <taxon>Pseudomonadota</taxon>
        <taxon>Gammaproteobacteria</taxon>
        <taxon>Chromatiales</taxon>
        <taxon>Ectothiorhodospiraceae</taxon>
        <taxon>Spiribacter</taxon>
    </lineage>
</organism>
<comment type="similarity">
    <text evidence="11">Belongs to the GTP cyclohydrolase II family.</text>
</comment>
<comment type="caution">
    <text evidence="13">The sequence shown here is derived from an EMBL/GenBank/DDBJ whole genome shotgun (WGS) entry which is preliminary data.</text>
</comment>
<evidence type="ECO:0000313" key="13">
    <source>
        <dbReference type="EMBL" id="MRH78833.1"/>
    </source>
</evidence>
<keyword evidence="5 11" id="KW-0547">Nucleotide-binding</keyword>
<comment type="function">
    <text evidence="9 11">Catalyzes the conversion of GTP to 2,5-diamino-6-ribosylamino-4(3H)-pyrimidinone 5'-phosphate (DARP), formate and pyrophosphate.</text>
</comment>
<dbReference type="GO" id="GO:0009231">
    <property type="term" value="P:riboflavin biosynthetic process"/>
    <property type="evidence" value="ECO:0007669"/>
    <property type="project" value="UniProtKB-UniRule"/>
</dbReference>
<keyword evidence="14" id="KW-1185">Reference proteome</keyword>
<feature type="binding site" evidence="11">
    <location>
        <position position="318"/>
    </location>
    <ligand>
        <name>GTP</name>
        <dbReference type="ChEBI" id="CHEBI:37565"/>
    </ligand>
</feature>
<dbReference type="NCBIfam" id="NF001591">
    <property type="entry name" value="PRK00393.1"/>
    <property type="match status" value="1"/>
</dbReference>
<dbReference type="PANTHER" id="PTHR21327:SF18">
    <property type="entry name" value="3,4-DIHYDROXY-2-BUTANONE 4-PHOSPHATE SYNTHASE"/>
    <property type="match status" value="1"/>
</dbReference>
<dbReference type="InterPro" id="IPR000926">
    <property type="entry name" value="RibA"/>
</dbReference>
<evidence type="ECO:0000259" key="12">
    <source>
        <dbReference type="Pfam" id="PF00925"/>
    </source>
</evidence>
<dbReference type="Proteomes" id="UP000433788">
    <property type="component" value="Unassembled WGS sequence"/>
</dbReference>
<dbReference type="GO" id="GO:0005829">
    <property type="term" value="C:cytosol"/>
    <property type="evidence" value="ECO:0007669"/>
    <property type="project" value="TreeGrafter"/>
</dbReference>
<feature type="binding site" evidence="11">
    <location>
        <position position="313"/>
    </location>
    <ligand>
        <name>GTP</name>
        <dbReference type="ChEBI" id="CHEBI:37565"/>
    </ligand>
</feature>
<feature type="binding site" evidence="11">
    <location>
        <begin position="213"/>
        <end position="217"/>
    </location>
    <ligand>
        <name>GTP</name>
        <dbReference type="ChEBI" id="CHEBI:37565"/>
    </ligand>
</feature>
<keyword evidence="4 11" id="KW-0479">Metal-binding</keyword>
<dbReference type="UniPathway" id="UPA00275">
    <property type="reaction ID" value="UER00400"/>
</dbReference>
<feature type="binding site" evidence="11">
    <location>
        <begin position="256"/>
        <end position="258"/>
    </location>
    <ligand>
        <name>GTP</name>
        <dbReference type="ChEBI" id="CHEBI:37565"/>
    </ligand>
</feature>
<evidence type="ECO:0000256" key="4">
    <source>
        <dbReference type="ARBA" id="ARBA00022723"/>
    </source>
</evidence>
<dbReference type="GO" id="GO:0005525">
    <property type="term" value="F:GTP binding"/>
    <property type="evidence" value="ECO:0007669"/>
    <property type="project" value="UniProtKB-KW"/>
</dbReference>
<evidence type="ECO:0000256" key="10">
    <source>
        <dbReference type="ARBA" id="ARBA00049295"/>
    </source>
</evidence>
<gene>
    <name evidence="11 13" type="primary">ribA</name>
    <name evidence="13" type="ORF">GH984_08945</name>
</gene>
<feature type="binding site" evidence="11">
    <location>
        <position position="278"/>
    </location>
    <ligand>
        <name>GTP</name>
        <dbReference type="ChEBI" id="CHEBI:37565"/>
    </ligand>
</feature>
<feature type="domain" description="GTP cyclohydrolase II" evidence="12">
    <location>
        <begin position="167"/>
        <end position="332"/>
    </location>
</feature>
<dbReference type="CDD" id="cd00641">
    <property type="entry name" value="GTP_cyclohydro2"/>
    <property type="match status" value="1"/>
</dbReference>
<feature type="binding site" evidence="11">
    <location>
        <position position="231"/>
    </location>
    <ligand>
        <name>Zn(2+)</name>
        <dbReference type="ChEBI" id="CHEBI:29105"/>
        <note>catalytic</note>
    </ligand>
</feature>
<proteinExistence type="inferred from homology"/>
<dbReference type="EC" id="3.5.4.25" evidence="11"/>
<dbReference type="Gene3D" id="3.40.50.10990">
    <property type="entry name" value="GTP cyclohydrolase II"/>
    <property type="match status" value="1"/>
</dbReference>
<evidence type="ECO:0000256" key="8">
    <source>
        <dbReference type="ARBA" id="ARBA00023134"/>
    </source>
</evidence>
<feature type="binding site" evidence="11">
    <location>
        <position position="218"/>
    </location>
    <ligand>
        <name>Zn(2+)</name>
        <dbReference type="ChEBI" id="CHEBI:29105"/>
        <note>catalytic</note>
    </ligand>
</feature>
<sequence>MQRIRRALAELRSGEPLFLSDERDPSLILAVETLNANRLEMLKAFTEKPLRLLVTAHRARSLGYATEGDGPVALSLADTPNIEALAGLCCAGTAKNQIAPIAHLHLMDTAAIALARRARLLPCLISASIAPQYTAIVAQQVIDGELLSVPRPLLQQINAQTTEKPERISEARVPLSESEEARFVLYREPDGLGEHVAVIVGNPNEWPDAPAVRLHSACLTGDLFGSLRCDCGEQLRRGVAGIAAAGGGVLLYLDQEGRGIGLANKLRAYALQDSGYDTIDADAELGFGDDERQYEGTAAILQDLGIKQLTLFTNNPAKINALEAAGISVKGREAVLGELNHHNARYLNAKSDRAGHLLDEILIEDQPSR</sequence>
<keyword evidence="6 11" id="KW-0378">Hydrolase</keyword>
<dbReference type="Pfam" id="PF00925">
    <property type="entry name" value="GTP_cyclohydro2"/>
    <property type="match status" value="1"/>
</dbReference>
<evidence type="ECO:0000256" key="3">
    <source>
        <dbReference type="ARBA" id="ARBA00022619"/>
    </source>
</evidence>
<feature type="binding site" evidence="11">
    <location>
        <position position="234"/>
    </location>
    <ligand>
        <name>GTP</name>
        <dbReference type="ChEBI" id="CHEBI:37565"/>
    </ligand>
</feature>
<keyword evidence="3 11" id="KW-0686">Riboflavin biosynthesis</keyword>
<reference evidence="13 14" key="1">
    <citation type="submission" date="2019-11" db="EMBL/GenBank/DDBJ databases">
        <authorList>
            <person name="Zhang X.Y."/>
        </authorList>
    </citation>
    <scope>NUCLEOTIDE SEQUENCE [LARGE SCALE GENOMIC DNA]</scope>
    <source>
        <strain evidence="13 14">C176</strain>
    </source>
</reference>
<evidence type="ECO:0000256" key="5">
    <source>
        <dbReference type="ARBA" id="ARBA00022741"/>
    </source>
</evidence>
<comment type="similarity">
    <text evidence="2">In the N-terminal section; belongs to the DHBP synthase family.</text>
</comment>
<dbReference type="GO" id="GO:0003935">
    <property type="term" value="F:GTP cyclohydrolase II activity"/>
    <property type="evidence" value="ECO:0007669"/>
    <property type="project" value="UniProtKB-UniRule"/>
</dbReference>
<dbReference type="InterPro" id="IPR036144">
    <property type="entry name" value="RibA-like_sf"/>
</dbReference>
<evidence type="ECO:0000256" key="2">
    <source>
        <dbReference type="ARBA" id="ARBA00005520"/>
    </source>
</evidence>
<evidence type="ECO:0000256" key="11">
    <source>
        <dbReference type="HAMAP-Rule" id="MF_00179"/>
    </source>
</evidence>
<protein>
    <recommendedName>
        <fullName evidence="11">GTP cyclohydrolase-2</fullName>
        <ecNumber evidence="11">3.5.4.25</ecNumber>
    </recommendedName>
    <alternativeName>
        <fullName evidence="11">GTP cyclohydrolase II</fullName>
    </alternativeName>
</protein>
<comment type="catalytic activity">
    <reaction evidence="10 11">
        <text>GTP + 4 H2O = 2,5-diamino-6-hydroxy-4-(5-phosphoribosylamino)-pyrimidine + formate + 2 phosphate + 3 H(+)</text>
        <dbReference type="Rhea" id="RHEA:23704"/>
        <dbReference type="ChEBI" id="CHEBI:15377"/>
        <dbReference type="ChEBI" id="CHEBI:15378"/>
        <dbReference type="ChEBI" id="CHEBI:15740"/>
        <dbReference type="ChEBI" id="CHEBI:37565"/>
        <dbReference type="ChEBI" id="CHEBI:43474"/>
        <dbReference type="ChEBI" id="CHEBI:58614"/>
        <dbReference type="EC" id="3.5.4.25"/>
    </reaction>
</comment>
<comment type="pathway">
    <text evidence="1 11">Cofactor biosynthesis; riboflavin biosynthesis; 5-amino-6-(D-ribitylamino)uracil from GTP: step 1/4.</text>
</comment>
<evidence type="ECO:0000256" key="9">
    <source>
        <dbReference type="ARBA" id="ARBA00043932"/>
    </source>
</evidence>
<feature type="active site" description="Proton acceptor" evidence="11">
    <location>
        <position position="290"/>
    </location>
</feature>
<dbReference type="AlphaFoldDB" id="A0A6N7QTY3"/>
<evidence type="ECO:0000256" key="1">
    <source>
        <dbReference type="ARBA" id="ARBA00004853"/>
    </source>
</evidence>
<dbReference type="HAMAP" id="MF_00179">
    <property type="entry name" value="RibA"/>
    <property type="match status" value="1"/>
</dbReference>
<keyword evidence="8 11" id="KW-0342">GTP-binding</keyword>
<dbReference type="InterPro" id="IPR032677">
    <property type="entry name" value="GTP_cyclohydro_II"/>
</dbReference>
<keyword evidence="7 11" id="KW-0862">Zinc</keyword>
<evidence type="ECO:0000256" key="6">
    <source>
        <dbReference type="ARBA" id="ARBA00022801"/>
    </source>
</evidence>
<dbReference type="PANTHER" id="PTHR21327">
    <property type="entry name" value="GTP CYCLOHYDROLASE II-RELATED"/>
    <property type="match status" value="1"/>
</dbReference>
<dbReference type="GO" id="GO:0008270">
    <property type="term" value="F:zinc ion binding"/>
    <property type="evidence" value="ECO:0007669"/>
    <property type="project" value="UniProtKB-UniRule"/>
</dbReference>
<dbReference type="FunFam" id="3.40.50.10990:FF:000001">
    <property type="entry name" value="Riboflavin biosynthesis protein RibBA"/>
    <property type="match status" value="1"/>
</dbReference>
<accession>A0A6N7QTY3</accession>
<evidence type="ECO:0000256" key="7">
    <source>
        <dbReference type="ARBA" id="ARBA00022833"/>
    </source>
</evidence>
<feature type="active site" description="Nucleophile" evidence="11">
    <location>
        <position position="292"/>
    </location>
</feature>
<dbReference type="SUPFAM" id="SSF142695">
    <property type="entry name" value="RibA-like"/>
    <property type="match status" value="1"/>
</dbReference>
<name>A0A6N7QTY3_9GAMM</name>
<comment type="cofactor">
    <cofactor evidence="11">
        <name>Zn(2+)</name>
        <dbReference type="ChEBI" id="CHEBI:29105"/>
    </cofactor>
    <text evidence="11">Binds 1 zinc ion per subunit.</text>
</comment>
<feature type="binding site" evidence="11">
    <location>
        <position position="229"/>
    </location>
    <ligand>
        <name>Zn(2+)</name>
        <dbReference type="ChEBI" id="CHEBI:29105"/>
        <note>catalytic</note>
    </ligand>
</feature>